<name>A0AAQ6IBX2_ANATE</name>
<dbReference type="Proteomes" id="UP000265040">
    <property type="component" value="Chromosome 23"/>
</dbReference>
<accession>A0AAQ6IBX2</accession>
<proteinExistence type="predicted"/>
<reference evidence="1 2" key="1">
    <citation type="submission" date="2021-04" db="EMBL/GenBank/DDBJ databases">
        <authorList>
            <consortium name="Wellcome Sanger Institute Data Sharing"/>
        </authorList>
    </citation>
    <scope>NUCLEOTIDE SEQUENCE [LARGE SCALE GENOMIC DNA]</scope>
</reference>
<evidence type="ECO:0000313" key="1">
    <source>
        <dbReference type="Ensembl" id="ENSATEP00000074475.1"/>
    </source>
</evidence>
<reference evidence="1" key="3">
    <citation type="submission" date="2025-09" db="UniProtKB">
        <authorList>
            <consortium name="Ensembl"/>
        </authorList>
    </citation>
    <scope>IDENTIFICATION</scope>
</reference>
<protein>
    <submittedName>
        <fullName evidence="1">Uncharacterized protein</fullName>
    </submittedName>
</protein>
<reference evidence="1" key="2">
    <citation type="submission" date="2025-08" db="UniProtKB">
        <authorList>
            <consortium name="Ensembl"/>
        </authorList>
    </citation>
    <scope>IDENTIFICATION</scope>
</reference>
<dbReference type="Ensembl" id="ENSATET00000075688.1">
    <property type="protein sequence ID" value="ENSATEP00000074475.1"/>
    <property type="gene ID" value="ENSATEG00000031084.1"/>
</dbReference>
<organism evidence="1 2">
    <name type="scientific">Anabas testudineus</name>
    <name type="common">Climbing perch</name>
    <name type="synonym">Anthias testudineus</name>
    <dbReference type="NCBI Taxonomy" id="64144"/>
    <lineage>
        <taxon>Eukaryota</taxon>
        <taxon>Metazoa</taxon>
        <taxon>Chordata</taxon>
        <taxon>Craniata</taxon>
        <taxon>Vertebrata</taxon>
        <taxon>Euteleostomi</taxon>
        <taxon>Actinopterygii</taxon>
        <taxon>Neopterygii</taxon>
        <taxon>Teleostei</taxon>
        <taxon>Neoteleostei</taxon>
        <taxon>Acanthomorphata</taxon>
        <taxon>Anabantaria</taxon>
        <taxon>Anabantiformes</taxon>
        <taxon>Anabantoidei</taxon>
        <taxon>Anabantidae</taxon>
        <taxon>Anabas</taxon>
    </lineage>
</organism>
<dbReference type="PANTHER" id="PTHR15117:SF9">
    <property type="entry name" value="ATAXIN-7-LIKE PROTEIN 1"/>
    <property type="match status" value="1"/>
</dbReference>
<keyword evidence="2" id="KW-1185">Reference proteome</keyword>
<dbReference type="InterPro" id="IPR052237">
    <property type="entry name" value="Ataxin-7-like_regulator"/>
</dbReference>
<evidence type="ECO:0000313" key="2">
    <source>
        <dbReference type="Proteomes" id="UP000265040"/>
    </source>
</evidence>
<dbReference type="AlphaFoldDB" id="A0AAQ6IBX2"/>
<sequence>MATLDRQIPSPDTCLLEPWSSFVGAAKLRFVDSADSPLDNGDKEHYCPGEDVKPSKEEMLLCSQFPALDDFYLVVCRVCNKVVTPQGILTHYASLLLVACCVSGAHDERVMLLLVVGVSAFLY</sequence>
<dbReference type="PANTHER" id="PTHR15117">
    <property type="entry name" value="ATAXIN 7 RELATED"/>
    <property type="match status" value="1"/>
</dbReference>
<dbReference type="GeneTree" id="ENSGT00940000158612"/>